<gene>
    <name evidence="4" type="ORF">JM949_16000</name>
</gene>
<comment type="similarity">
    <text evidence="1">Belongs to the AB hydrolase superfamily.</text>
</comment>
<dbReference type="PANTHER" id="PTHR22946:SF9">
    <property type="entry name" value="POLYKETIDE TRANSFERASE AF380"/>
    <property type="match status" value="1"/>
</dbReference>
<dbReference type="InterPro" id="IPR036873">
    <property type="entry name" value="Rhodanese-like_dom_sf"/>
</dbReference>
<reference evidence="4 5" key="1">
    <citation type="submission" date="2021-01" db="EMBL/GenBank/DDBJ databases">
        <title>Draft genome sequence of Micromonospora sp. strain STR1s_6.</title>
        <authorList>
            <person name="Karlyshev A."/>
            <person name="Jawad R."/>
        </authorList>
    </citation>
    <scope>NUCLEOTIDE SEQUENCE [LARGE SCALE GENOMIC DNA]</scope>
    <source>
        <strain evidence="4 5">STR1S-6</strain>
    </source>
</reference>
<dbReference type="SUPFAM" id="SSF53474">
    <property type="entry name" value="alpha/beta-Hydrolases"/>
    <property type="match status" value="1"/>
</dbReference>
<dbReference type="InterPro" id="IPR001763">
    <property type="entry name" value="Rhodanese-like_dom"/>
</dbReference>
<dbReference type="Pfam" id="PF02129">
    <property type="entry name" value="Peptidase_S15"/>
    <property type="match status" value="1"/>
</dbReference>
<dbReference type="SUPFAM" id="SSF52821">
    <property type="entry name" value="Rhodanese/Cell cycle control phosphatase"/>
    <property type="match status" value="1"/>
</dbReference>
<dbReference type="EMBL" id="JAEVHL010000071">
    <property type="protein sequence ID" value="MBM0276807.1"/>
    <property type="molecule type" value="Genomic_DNA"/>
</dbReference>
<evidence type="ECO:0000259" key="3">
    <source>
        <dbReference type="PROSITE" id="PS50206"/>
    </source>
</evidence>
<protein>
    <submittedName>
        <fullName evidence="4">Alpha/beta fold hydrolase</fullName>
    </submittedName>
</protein>
<dbReference type="Gene3D" id="3.40.250.10">
    <property type="entry name" value="Rhodanese-like domain"/>
    <property type="match status" value="1"/>
</dbReference>
<evidence type="ECO:0000313" key="4">
    <source>
        <dbReference type="EMBL" id="MBM0276807.1"/>
    </source>
</evidence>
<dbReference type="InterPro" id="IPR000383">
    <property type="entry name" value="Xaa-Pro-like_dom"/>
</dbReference>
<dbReference type="Proteomes" id="UP000622245">
    <property type="component" value="Unassembled WGS sequence"/>
</dbReference>
<feature type="domain" description="Rhodanese" evidence="3">
    <location>
        <begin position="237"/>
        <end position="275"/>
    </location>
</feature>
<dbReference type="PROSITE" id="PS50206">
    <property type="entry name" value="RHODANESE_3"/>
    <property type="match status" value="1"/>
</dbReference>
<dbReference type="GO" id="GO:0016787">
    <property type="term" value="F:hydrolase activity"/>
    <property type="evidence" value="ECO:0007669"/>
    <property type="project" value="UniProtKB-KW"/>
</dbReference>
<keyword evidence="5" id="KW-1185">Reference proteome</keyword>
<dbReference type="InterPro" id="IPR029058">
    <property type="entry name" value="AB_hydrolase_fold"/>
</dbReference>
<accession>A0ABS1YHF5</accession>
<name>A0ABS1YHF5_9ACTN</name>
<evidence type="ECO:0000313" key="5">
    <source>
        <dbReference type="Proteomes" id="UP000622245"/>
    </source>
</evidence>
<dbReference type="PANTHER" id="PTHR22946">
    <property type="entry name" value="DIENELACTONE HYDROLASE DOMAIN-CONTAINING PROTEIN-RELATED"/>
    <property type="match status" value="1"/>
</dbReference>
<evidence type="ECO:0000256" key="2">
    <source>
        <dbReference type="ARBA" id="ARBA00022801"/>
    </source>
</evidence>
<dbReference type="InterPro" id="IPR050261">
    <property type="entry name" value="FrsA_esterase"/>
</dbReference>
<proteinExistence type="inferred from homology"/>
<evidence type="ECO:0000256" key="1">
    <source>
        <dbReference type="ARBA" id="ARBA00008645"/>
    </source>
</evidence>
<organism evidence="4 5">
    <name type="scientific">Micromonospora tarensis</name>
    <dbReference type="NCBI Taxonomy" id="2806100"/>
    <lineage>
        <taxon>Bacteria</taxon>
        <taxon>Bacillati</taxon>
        <taxon>Actinomycetota</taxon>
        <taxon>Actinomycetes</taxon>
        <taxon>Micromonosporales</taxon>
        <taxon>Micromonosporaceae</taxon>
        <taxon>Micromonospora</taxon>
    </lineage>
</organism>
<keyword evidence="2 4" id="KW-0378">Hydrolase</keyword>
<comment type="caution">
    <text evidence="4">The sequence shown here is derived from an EMBL/GenBank/DDBJ whole genome shotgun (WGS) entry which is preliminary data.</text>
</comment>
<dbReference type="Gene3D" id="3.40.50.1820">
    <property type="entry name" value="alpha/beta hydrolase"/>
    <property type="match status" value="1"/>
</dbReference>
<sequence length="282" mass="29125">MTTPSPAAWFRRALPTRRRAIAAGAVVVLLAAAVGWAAWPQGPGVRTESAMLTVRSGPSGDQPVDLDTTLYLPDDASAGRKVPAVLLAHGFGGTKESVRSDAEEFAGRGYAVLTWTARGFGRSGGEIHLDNPDYEVRDAERLLDWLAARPEVRTDAAGDPKVGVVGGSYGGGLALLLAAQDRRVDAIVPMITWNDLSRAFLPESTGGAPTEGVFKKGWAGLFFGGGGNAGSGPAGLSGVTAAQAVLALHLAGRTDAALYVGSWSNWVADPTRPVASGPTPGR</sequence>